<dbReference type="EMBL" id="VOSL01000048">
    <property type="protein sequence ID" value="TXD35756.1"/>
    <property type="molecule type" value="Genomic_DNA"/>
</dbReference>
<dbReference type="SMART" id="SM00220">
    <property type="entry name" value="S_TKc"/>
    <property type="match status" value="1"/>
</dbReference>
<dbReference type="AlphaFoldDB" id="A0A5C6XAH3"/>
<dbReference type="Gene3D" id="1.10.510.10">
    <property type="entry name" value="Transferase(Phosphotransferase) domain 1"/>
    <property type="match status" value="1"/>
</dbReference>
<feature type="compositionally biased region" description="Basic and acidic residues" evidence="7">
    <location>
        <begin position="518"/>
        <end position="538"/>
    </location>
</feature>
<dbReference type="EC" id="2.7.11.1" evidence="1"/>
<proteinExistence type="predicted"/>
<dbReference type="SUPFAM" id="SSF56112">
    <property type="entry name" value="Protein kinase-like (PK-like)"/>
    <property type="match status" value="1"/>
</dbReference>
<comment type="caution">
    <text evidence="10">The sequence shown here is derived from an EMBL/GenBank/DDBJ whole genome shotgun (WGS) entry which is preliminary data.</text>
</comment>
<sequence>MSSSRDQRRALYEKLVGQTVADRYEIVSLMGFGGMGAVYEAIQRNMNRRIALKYIPSHNPVTAARFEREALTVSQLRHPNTVTVFDYGQTDDGFLYLTMEMLAGRTLTEAIKTEAPFSPKRAVHIASQICRSLAEAHKNGIVHRDVKPDNIFLIEVDGDPDVVKVLDFGIAKAVGGEDDVQLTGDGRIVGTPRYMSPEQILSQSVDHRSDIYSLGCIIFEMLCGEPPFQGPTTTALMISHAQDPPPPFAERLSEQALDMIPLALEHVVRRTMSKDPGARPQTTEELREELESALSKHHAALAAGIASPTSTGNHFAPSAPGGAAGGFGGTGNFTGNGQFNGTGNFTGNGQFNGTGNFTGAGQAMAPGAAAAQAPAKGGTNKGLIAAVVLALIIVLLLGVMVLRGQEQSAPETTPEVAGASAEAAPEIPEEPAEPAIDEPTVVAVNDTIILRLTTEPPGATIMEGDDELGTTPYNLSVAPGGDPLTYRLRLDGYEPLDVRIPIDPERGLRQELSYELTAEERRPTRRAPRQERRPRPPEEVSQTEEPPAEEETPAEPRRPSIELLDDGPRPKVNRL</sequence>
<keyword evidence="8" id="KW-0812">Transmembrane</keyword>
<dbReference type="OrthoDB" id="9801841at2"/>
<name>A0A5C6XAH3_9DELT</name>
<dbReference type="InterPro" id="IPR000719">
    <property type="entry name" value="Prot_kinase_dom"/>
</dbReference>
<dbReference type="InterPro" id="IPR011009">
    <property type="entry name" value="Kinase-like_dom_sf"/>
</dbReference>
<keyword evidence="6" id="KW-0067">ATP-binding</keyword>
<dbReference type="InterPro" id="IPR013229">
    <property type="entry name" value="PEGA"/>
</dbReference>
<dbReference type="FunFam" id="1.10.510.10:FF:000021">
    <property type="entry name" value="Serine/threonine protein kinase"/>
    <property type="match status" value="1"/>
</dbReference>
<keyword evidence="5 10" id="KW-0418">Kinase</keyword>
<keyword evidence="2" id="KW-0723">Serine/threonine-protein kinase</keyword>
<dbReference type="CDD" id="cd14014">
    <property type="entry name" value="STKc_PknB_like"/>
    <property type="match status" value="1"/>
</dbReference>
<feature type="region of interest" description="Disordered" evidence="7">
    <location>
        <begin position="409"/>
        <end position="431"/>
    </location>
</feature>
<dbReference type="GO" id="GO:0005524">
    <property type="term" value="F:ATP binding"/>
    <property type="evidence" value="ECO:0007669"/>
    <property type="project" value="UniProtKB-KW"/>
</dbReference>
<keyword evidence="3" id="KW-0808">Transferase</keyword>
<dbReference type="PROSITE" id="PS50011">
    <property type="entry name" value="PROTEIN_KINASE_DOM"/>
    <property type="match status" value="1"/>
</dbReference>
<keyword evidence="8" id="KW-1133">Transmembrane helix</keyword>
<dbReference type="PROSITE" id="PS00108">
    <property type="entry name" value="PROTEIN_KINASE_ST"/>
    <property type="match status" value="1"/>
</dbReference>
<dbReference type="Gene3D" id="3.30.200.20">
    <property type="entry name" value="Phosphorylase Kinase, domain 1"/>
    <property type="match status" value="1"/>
</dbReference>
<dbReference type="InterPro" id="IPR008271">
    <property type="entry name" value="Ser/Thr_kinase_AS"/>
</dbReference>
<keyword evidence="8" id="KW-0472">Membrane</keyword>
<evidence type="ECO:0000313" key="11">
    <source>
        <dbReference type="Proteomes" id="UP000321046"/>
    </source>
</evidence>
<evidence type="ECO:0000256" key="6">
    <source>
        <dbReference type="ARBA" id="ARBA00022840"/>
    </source>
</evidence>
<evidence type="ECO:0000256" key="3">
    <source>
        <dbReference type="ARBA" id="ARBA00022679"/>
    </source>
</evidence>
<reference evidence="10 11" key="1">
    <citation type="submission" date="2019-08" db="EMBL/GenBank/DDBJ databases">
        <title>Bradymonadales sp. TMQ2.</title>
        <authorList>
            <person name="Liang Q."/>
        </authorList>
    </citation>
    <scope>NUCLEOTIDE SEQUENCE [LARGE SCALE GENOMIC DNA]</scope>
    <source>
        <strain evidence="10 11">TMQ2</strain>
    </source>
</reference>
<feature type="domain" description="Protein kinase" evidence="9">
    <location>
        <begin position="24"/>
        <end position="301"/>
    </location>
</feature>
<keyword evidence="4" id="KW-0547">Nucleotide-binding</keyword>
<gene>
    <name evidence="10" type="ORF">FRC96_10825</name>
</gene>
<evidence type="ECO:0000256" key="8">
    <source>
        <dbReference type="SAM" id="Phobius"/>
    </source>
</evidence>
<evidence type="ECO:0000259" key="9">
    <source>
        <dbReference type="PROSITE" id="PS50011"/>
    </source>
</evidence>
<evidence type="ECO:0000256" key="4">
    <source>
        <dbReference type="ARBA" id="ARBA00022741"/>
    </source>
</evidence>
<dbReference type="Pfam" id="PF08308">
    <property type="entry name" value="PEGA"/>
    <property type="match status" value="1"/>
</dbReference>
<dbReference type="Proteomes" id="UP000321046">
    <property type="component" value="Unassembled WGS sequence"/>
</dbReference>
<organism evidence="10 11">
    <name type="scientific">Lujinxingia vulgaris</name>
    <dbReference type="NCBI Taxonomy" id="2600176"/>
    <lineage>
        <taxon>Bacteria</taxon>
        <taxon>Deltaproteobacteria</taxon>
        <taxon>Bradymonadales</taxon>
        <taxon>Lujinxingiaceae</taxon>
        <taxon>Lujinxingia</taxon>
    </lineage>
</organism>
<evidence type="ECO:0000256" key="1">
    <source>
        <dbReference type="ARBA" id="ARBA00012513"/>
    </source>
</evidence>
<evidence type="ECO:0000256" key="5">
    <source>
        <dbReference type="ARBA" id="ARBA00022777"/>
    </source>
</evidence>
<protein>
    <recommendedName>
        <fullName evidence="1">non-specific serine/threonine protein kinase</fullName>
        <ecNumber evidence="1">2.7.11.1</ecNumber>
    </recommendedName>
</protein>
<accession>A0A5C6XAH3</accession>
<evidence type="ECO:0000313" key="10">
    <source>
        <dbReference type="EMBL" id="TXD35756.1"/>
    </source>
</evidence>
<evidence type="ECO:0000256" key="7">
    <source>
        <dbReference type="SAM" id="MobiDB-lite"/>
    </source>
</evidence>
<feature type="transmembrane region" description="Helical" evidence="8">
    <location>
        <begin position="382"/>
        <end position="402"/>
    </location>
</feature>
<feature type="compositionally biased region" description="Low complexity" evidence="7">
    <location>
        <begin position="414"/>
        <end position="426"/>
    </location>
</feature>
<dbReference type="PANTHER" id="PTHR43289:SF30">
    <property type="entry name" value="NON-SPECIFIC SERINE_THREONINE PROTEIN KINASE"/>
    <property type="match status" value="1"/>
</dbReference>
<dbReference type="PANTHER" id="PTHR43289">
    <property type="entry name" value="MITOGEN-ACTIVATED PROTEIN KINASE KINASE KINASE 20-RELATED"/>
    <property type="match status" value="1"/>
</dbReference>
<dbReference type="GO" id="GO:0004674">
    <property type="term" value="F:protein serine/threonine kinase activity"/>
    <property type="evidence" value="ECO:0007669"/>
    <property type="project" value="UniProtKB-KW"/>
</dbReference>
<evidence type="ECO:0000256" key="2">
    <source>
        <dbReference type="ARBA" id="ARBA00022527"/>
    </source>
</evidence>
<feature type="region of interest" description="Disordered" evidence="7">
    <location>
        <begin position="511"/>
        <end position="575"/>
    </location>
</feature>
<dbReference type="RefSeq" id="WP_146974512.1">
    <property type="nucleotide sequence ID" value="NZ_VOSL01000048.1"/>
</dbReference>
<dbReference type="Pfam" id="PF00069">
    <property type="entry name" value="Pkinase"/>
    <property type="match status" value="1"/>
</dbReference>